<comment type="function">
    <text evidence="17">Catalyzes the dehydration of the S-form of NAD(P)HX at the expense of ADP, which is converted to AMP. Together with NAD(P)HX epimerase, which catalyzes the epimerization of the S- and R-forms, the enzyme allows the repair of both epimers of NAD(P)HX, a damaged form of NAD(P)H that is a result of enzymatic or heat-dependent hydration.</text>
</comment>
<feature type="binding site" evidence="17">
    <location>
        <begin position="453"/>
        <end position="457"/>
    </location>
    <ligand>
        <name>AMP</name>
        <dbReference type="ChEBI" id="CHEBI:456215"/>
    </ligand>
</feature>
<feature type="binding site" evidence="18">
    <location>
        <begin position="178"/>
        <end position="184"/>
    </location>
    <ligand>
        <name>(6S)-NADPHX</name>
        <dbReference type="ChEBI" id="CHEBI:64076"/>
    </ligand>
</feature>
<keyword evidence="9 18" id="KW-0630">Potassium</keyword>
<comment type="caution">
    <text evidence="18">Lacks conserved residue(s) required for the propagation of feature annotation.</text>
</comment>
<evidence type="ECO:0000256" key="10">
    <source>
        <dbReference type="ARBA" id="ARBA00023027"/>
    </source>
</evidence>
<dbReference type="InterPro" id="IPR029056">
    <property type="entry name" value="Ribokinase-like"/>
</dbReference>
<evidence type="ECO:0000256" key="8">
    <source>
        <dbReference type="ARBA" id="ARBA00022857"/>
    </source>
</evidence>
<comment type="caution">
    <text evidence="22">The sequence shown here is derived from an EMBL/GenBank/DDBJ whole genome shotgun (WGS) entry which is preliminary data.</text>
</comment>
<comment type="cofactor">
    <cofactor evidence="18 19">
        <name>K(+)</name>
        <dbReference type="ChEBI" id="CHEBI:29103"/>
    </cofactor>
    <text evidence="18 19">Binds 1 potassium ion per subunit.</text>
</comment>
<evidence type="ECO:0000256" key="18">
    <source>
        <dbReference type="HAMAP-Rule" id="MF_01966"/>
    </source>
</evidence>
<dbReference type="HAMAP" id="MF_01965">
    <property type="entry name" value="NADHX_dehydratase"/>
    <property type="match status" value="1"/>
</dbReference>
<evidence type="ECO:0000259" key="20">
    <source>
        <dbReference type="PROSITE" id="PS51383"/>
    </source>
</evidence>
<evidence type="ECO:0000256" key="11">
    <source>
        <dbReference type="ARBA" id="ARBA00023235"/>
    </source>
</evidence>
<evidence type="ECO:0000256" key="5">
    <source>
        <dbReference type="ARBA" id="ARBA00022723"/>
    </source>
</evidence>
<evidence type="ECO:0000256" key="3">
    <source>
        <dbReference type="ARBA" id="ARBA00006001"/>
    </source>
</evidence>
<evidence type="ECO:0000256" key="9">
    <source>
        <dbReference type="ARBA" id="ARBA00022958"/>
    </source>
</evidence>
<dbReference type="PROSITE" id="PS51385">
    <property type="entry name" value="YJEF_N"/>
    <property type="match status" value="1"/>
</dbReference>
<comment type="catalytic activity">
    <reaction evidence="1 18 19">
        <text>(6R)-NADHX = (6S)-NADHX</text>
        <dbReference type="Rhea" id="RHEA:32215"/>
        <dbReference type="ChEBI" id="CHEBI:64074"/>
        <dbReference type="ChEBI" id="CHEBI:64075"/>
        <dbReference type="EC" id="5.1.99.6"/>
    </reaction>
</comment>
<comment type="subunit">
    <text evidence="17">Homotetramer.</text>
</comment>
<name>A0ABS1CEL7_9GAMM</name>
<feature type="binding site" evidence="18">
    <location>
        <position position="210"/>
    </location>
    <ligand>
        <name>K(+)</name>
        <dbReference type="ChEBI" id="CHEBI:29103"/>
    </ligand>
</feature>
<comment type="function">
    <text evidence="14 19">Bifunctional enzyme that catalyzes the epimerization of the S- and R-forms of NAD(P)HX and the dehydration of the S-form of NAD(P)HX at the expense of ADP, which is converted to AMP. This allows the repair of both epimers of NAD(P)HX, a damaged form of NAD(P)H that is a result of enzymatic or heat-dependent hydration.</text>
</comment>
<dbReference type="NCBIfam" id="TIGR00197">
    <property type="entry name" value="yjeF_nterm"/>
    <property type="match status" value="1"/>
</dbReference>
<dbReference type="InterPro" id="IPR004443">
    <property type="entry name" value="YjeF_N_dom"/>
</dbReference>
<feature type="binding site" evidence="17">
    <location>
        <position position="484"/>
    </location>
    <ligand>
        <name>(6S)-NADPHX</name>
        <dbReference type="ChEBI" id="CHEBI:64076"/>
    </ligand>
</feature>
<evidence type="ECO:0000256" key="1">
    <source>
        <dbReference type="ARBA" id="ARBA00000013"/>
    </source>
</evidence>
<comment type="similarity">
    <text evidence="17">Belongs to the NnrD/CARKD family.</text>
</comment>
<evidence type="ECO:0000256" key="14">
    <source>
        <dbReference type="ARBA" id="ARBA00025153"/>
    </source>
</evidence>
<evidence type="ECO:0000313" key="23">
    <source>
        <dbReference type="Proteomes" id="UP000748752"/>
    </source>
</evidence>
<dbReference type="Gene3D" id="3.40.50.10260">
    <property type="entry name" value="YjeF N-terminal domain"/>
    <property type="match status" value="1"/>
</dbReference>
<keyword evidence="12 17" id="KW-0456">Lyase</keyword>
<evidence type="ECO:0000256" key="13">
    <source>
        <dbReference type="ARBA" id="ARBA00023268"/>
    </source>
</evidence>
<keyword evidence="7 17" id="KW-0067">ATP-binding</keyword>
<keyword evidence="6 17" id="KW-0547">Nucleotide-binding</keyword>
<comment type="similarity">
    <text evidence="4 19">In the C-terminal section; belongs to the NnrD/CARKD family.</text>
</comment>
<dbReference type="PROSITE" id="PS51383">
    <property type="entry name" value="YJEF_C_3"/>
    <property type="match status" value="1"/>
</dbReference>
<feature type="binding site" evidence="17">
    <location>
        <position position="309"/>
    </location>
    <ligand>
        <name>(6S)-NADPHX</name>
        <dbReference type="ChEBI" id="CHEBI:64076"/>
    </ligand>
</feature>
<comment type="catalytic activity">
    <reaction evidence="2 18 19">
        <text>(6R)-NADPHX = (6S)-NADPHX</text>
        <dbReference type="Rhea" id="RHEA:32227"/>
        <dbReference type="ChEBI" id="CHEBI:64076"/>
        <dbReference type="ChEBI" id="CHEBI:64077"/>
        <dbReference type="EC" id="5.1.99.6"/>
    </reaction>
</comment>
<dbReference type="EC" id="4.2.1.136" evidence="19"/>
<keyword evidence="10 17" id="KW-0520">NAD</keyword>
<dbReference type="InterPro" id="IPR017953">
    <property type="entry name" value="Carbohydrate_kinase_pred_CS"/>
</dbReference>
<reference evidence="22 23" key="1">
    <citation type="journal article" date="2020" name="Microorganisms">
        <title>Osmotic Adaptation and Compatible Solute Biosynthesis of Phototrophic Bacteria as Revealed from Genome Analyses.</title>
        <authorList>
            <person name="Imhoff J.F."/>
            <person name="Rahn T."/>
            <person name="Kunzel S."/>
            <person name="Keller A."/>
            <person name="Neulinger S.C."/>
        </authorList>
    </citation>
    <scope>NUCLEOTIDE SEQUENCE [LARGE SCALE GENOMIC DNA]</scope>
    <source>
        <strain evidence="22 23">DSM 6210</strain>
    </source>
</reference>
<dbReference type="HAMAP" id="MF_01966">
    <property type="entry name" value="NADHX_epimerase"/>
    <property type="match status" value="1"/>
</dbReference>
<dbReference type="InterPro" id="IPR030677">
    <property type="entry name" value="Nnr"/>
</dbReference>
<evidence type="ECO:0000256" key="17">
    <source>
        <dbReference type="HAMAP-Rule" id="MF_01965"/>
    </source>
</evidence>
<feature type="domain" description="YjeF N-terminal" evidence="21">
    <location>
        <begin position="63"/>
        <end position="264"/>
    </location>
</feature>
<feature type="domain" description="YjeF C-terminal" evidence="20">
    <location>
        <begin position="274"/>
        <end position="544"/>
    </location>
</feature>
<gene>
    <name evidence="17" type="primary">nnrD</name>
    <name evidence="18" type="synonym">nnrE</name>
    <name evidence="22" type="ORF">CKO31_06145</name>
</gene>
<keyword evidence="13" id="KW-0511">Multifunctional enzyme</keyword>
<evidence type="ECO:0000256" key="6">
    <source>
        <dbReference type="ARBA" id="ARBA00022741"/>
    </source>
</evidence>
<keyword evidence="11 18" id="KW-0413">Isomerase</keyword>
<dbReference type="EMBL" id="NRRV01000010">
    <property type="protein sequence ID" value="MBK1630335.1"/>
    <property type="molecule type" value="Genomic_DNA"/>
</dbReference>
<feature type="binding site" evidence="17">
    <location>
        <position position="483"/>
    </location>
    <ligand>
        <name>AMP</name>
        <dbReference type="ChEBI" id="CHEBI:456215"/>
    </ligand>
</feature>
<comment type="catalytic activity">
    <reaction evidence="16 17 19">
        <text>(6S)-NADPHX + ADP = AMP + phosphate + NADPH + H(+)</text>
        <dbReference type="Rhea" id="RHEA:32235"/>
        <dbReference type="ChEBI" id="CHEBI:15378"/>
        <dbReference type="ChEBI" id="CHEBI:43474"/>
        <dbReference type="ChEBI" id="CHEBI:57783"/>
        <dbReference type="ChEBI" id="CHEBI:64076"/>
        <dbReference type="ChEBI" id="CHEBI:456215"/>
        <dbReference type="ChEBI" id="CHEBI:456216"/>
        <dbReference type="EC" id="4.2.1.136"/>
    </reaction>
</comment>
<dbReference type="EC" id="5.1.99.6" evidence="19"/>
<evidence type="ECO:0000256" key="16">
    <source>
        <dbReference type="ARBA" id="ARBA00049209"/>
    </source>
</evidence>
<feature type="binding site" evidence="18">
    <location>
        <position position="112"/>
    </location>
    <ligand>
        <name>K(+)</name>
        <dbReference type="ChEBI" id="CHEBI:29103"/>
    </ligand>
</feature>
<dbReference type="PROSITE" id="PS01049">
    <property type="entry name" value="YJEF_C_1"/>
    <property type="match status" value="1"/>
</dbReference>
<dbReference type="InterPro" id="IPR000631">
    <property type="entry name" value="CARKD"/>
</dbReference>
<organism evidence="22 23">
    <name type="scientific">Thiohalocapsa halophila</name>
    <dbReference type="NCBI Taxonomy" id="69359"/>
    <lineage>
        <taxon>Bacteria</taxon>
        <taxon>Pseudomonadati</taxon>
        <taxon>Pseudomonadota</taxon>
        <taxon>Gammaproteobacteria</taxon>
        <taxon>Chromatiales</taxon>
        <taxon>Chromatiaceae</taxon>
        <taxon>Thiohalocapsa</taxon>
    </lineage>
</organism>
<evidence type="ECO:0000313" key="22">
    <source>
        <dbReference type="EMBL" id="MBK1630335.1"/>
    </source>
</evidence>
<evidence type="ECO:0000256" key="4">
    <source>
        <dbReference type="ARBA" id="ARBA00009524"/>
    </source>
</evidence>
<feature type="binding site" evidence="18">
    <location>
        <position position="207"/>
    </location>
    <ligand>
        <name>(6S)-NADPHX</name>
        <dbReference type="ChEBI" id="CHEBI:64076"/>
    </ligand>
</feature>
<dbReference type="SUPFAM" id="SSF53613">
    <property type="entry name" value="Ribokinase-like"/>
    <property type="match status" value="1"/>
</dbReference>
<protein>
    <recommendedName>
        <fullName evidence="19">Bifunctional NAD(P)H-hydrate repair enzyme</fullName>
    </recommendedName>
    <alternativeName>
        <fullName evidence="19">Nicotinamide nucleotide repair protein</fullName>
    </alternativeName>
    <domain>
        <recommendedName>
            <fullName evidence="19">ADP-dependent (S)-NAD(P)H-hydrate dehydratase</fullName>
            <ecNumber evidence="19">4.2.1.136</ecNumber>
        </recommendedName>
        <alternativeName>
            <fullName evidence="19">ADP-dependent NAD(P)HX dehydratase</fullName>
        </alternativeName>
    </domain>
    <domain>
        <recommendedName>
            <fullName evidence="19">NAD(P)H-hydrate epimerase</fullName>
            <ecNumber evidence="19">5.1.99.6</ecNumber>
        </recommendedName>
    </domain>
</protein>
<keyword evidence="23" id="KW-1185">Reference proteome</keyword>
<comment type="similarity">
    <text evidence="18">Belongs to the NnrE/AIBP family.</text>
</comment>
<dbReference type="NCBIfam" id="TIGR00196">
    <property type="entry name" value="yjeF_cterm"/>
    <property type="match status" value="1"/>
</dbReference>
<feature type="binding site" evidence="17">
    <location>
        <position position="370"/>
    </location>
    <ligand>
        <name>(6S)-NADPHX</name>
        <dbReference type="ChEBI" id="CHEBI:64076"/>
    </ligand>
</feature>
<feature type="binding site" evidence="18">
    <location>
        <position position="174"/>
    </location>
    <ligand>
        <name>K(+)</name>
        <dbReference type="ChEBI" id="CHEBI:29103"/>
    </ligand>
</feature>
<dbReference type="CDD" id="cd01171">
    <property type="entry name" value="YXKO-related"/>
    <property type="match status" value="1"/>
</dbReference>
<dbReference type="PIRSF" id="PIRSF017184">
    <property type="entry name" value="Nnr"/>
    <property type="match status" value="1"/>
</dbReference>
<dbReference type="Proteomes" id="UP000748752">
    <property type="component" value="Unassembled WGS sequence"/>
</dbReference>
<keyword evidence="5 18" id="KW-0479">Metal-binding</keyword>
<dbReference type="PANTHER" id="PTHR12592">
    <property type="entry name" value="ATP-DEPENDENT (S)-NAD(P)H-HYDRATE DEHYDRATASE FAMILY MEMBER"/>
    <property type="match status" value="1"/>
</dbReference>
<keyword evidence="8 17" id="KW-0521">NADP</keyword>
<dbReference type="Gene3D" id="3.40.1190.20">
    <property type="match status" value="1"/>
</dbReference>
<comment type="similarity">
    <text evidence="3 19">In the N-terminal section; belongs to the NnrE/AIBP family.</text>
</comment>
<evidence type="ECO:0000256" key="2">
    <source>
        <dbReference type="ARBA" id="ARBA00000909"/>
    </source>
</evidence>
<feature type="binding site" evidence="17">
    <location>
        <position position="416"/>
    </location>
    <ligand>
        <name>(6S)-NADPHX</name>
        <dbReference type="ChEBI" id="CHEBI:64076"/>
    </ligand>
</feature>
<dbReference type="PANTHER" id="PTHR12592:SF0">
    <property type="entry name" value="ATP-DEPENDENT (S)-NAD(P)H-HYDRATE DEHYDRATASE"/>
    <property type="match status" value="1"/>
</dbReference>
<dbReference type="InterPro" id="IPR036652">
    <property type="entry name" value="YjeF_N_dom_sf"/>
</dbReference>
<dbReference type="Pfam" id="PF03853">
    <property type="entry name" value="YjeF_N"/>
    <property type="match status" value="1"/>
</dbReference>
<proteinExistence type="inferred from homology"/>
<evidence type="ECO:0000259" key="21">
    <source>
        <dbReference type="PROSITE" id="PS51385"/>
    </source>
</evidence>
<sequence>MHCVGRNCGVAKSARVDRVAGCGARGRGRAAVAARRCNLLTSVVRAVPEKQPIPYALYRAEQVRALDRCAIERHDIPAAELMQRAGRAAFEVLQARWPAARRVLVLAGAGNNGGDGYVLAAEALAAGLDVRLLTLGDHTKRSAASAAAAARFAERGGAAEPYQRLPGDVDIIVDALLGTGLTRAVAGHWAEAIDAVNASRAPVLALDIPSGLAADTGQVLGSAVRAAATISFIGLKQGCFTARGPACCGALHFDGLAVPPAIYASEVLSARRVDWRKERELLPPRAADAHKGTAGHVLVVGGAPGTSGAVRLAGEAALRAGAGLVTVATHPEHAALLNLTRPELMVQGVSSADGLLQAAARADVIAVGPGLGREAWGEALLEAVLGLERRLVVDADALNLLARAPRRREHWVLTPHPGEAARLLEQRVADIEQDRFAAAAALQARYGGAVVLKGAGTIVHGPGQRPPAVCSDGNPAMASAGMGDALTGIIAALWAQAPALDPQQAASAAVCLHAAAGDRAAAGADRGLLAGDLIDTLPQLFIGRVQP</sequence>
<feature type="binding site" evidence="18">
    <location>
        <begin position="111"/>
        <end position="115"/>
    </location>
    <ligand>
        <name>(6S)-NADPHX</name>
        <dbReference type="ChEBI" id="CHEBI:64076"/>
    </ligand>
</feature>
<evidence type="ECO:0000256" key="7">
    <source>
        <dbReference type="ARBA" id="ARBA00022840"/>
    </source>
</evidence>
<dbReference type="Pfam" id="PF01256">
    <property type="entry name" value="Carb_kinase"/>
    <property type="match status" value="1"/>
</dbReference>
<comment type="catalytic activity">
    <reaction evidence="15 17 19">
        <text>(6S)-NADHX + ADP = AMP + phosphate + NADH + H(+)</text>
        <dbReference type="Rhea" id="RHEA:32223"/>
        <dbReference type="ChEBI" id="CHEBI:15378"/>
        <dbReference type="ChEBI" id="CHEBI:43474"/>
        <dbReference type="ChEBI" id="CHEBI:57945"/>
        <dbReference type="ChEBI" id="CHEBI:64074"/>
        <dbReference type="ChEBI" id="CHEBI:456215"/>
        <dbReference type="ChEBI" id="CHEBI:456216"/>
        <dbReference type="EC" id="4.2.1.136"/>
    </reaction>
</comment>
<evidence type="ECO:0000256" key="15">
    <source>
        <dbReference type="ARBA" id="ARBA00048238"/>
    </source>
</evidence>
<accession>A0ABS1CEL7</accession>
<comment type="function">
    <text evidence="18">Catalyzes the epimerization of the S- and R-forms of NAD(P)HX, a damaged form of NAD(P)H that is a result of enzymatic or heat-dependent hydration. This is a prerequisite for the S-specific NAD(P)H-hydrate dehydratase to allow the repair of both epimers of NAD(P)HX.</text>
</comment>
<evidence type="ECO:0000256" key="12">
    <source>
        <dbReference type="ARBA" id="ARBA00023239"/>
    </source>
</evidence>
<evidence type="ECO:0000256" key="19">
    <source>
        <dbReference type="PIRNR" id="PIRNR017184"/>
    </source>
</evidence>
<comment type="cofactor">
    <cofactor evidence="17">
        <name>Mg(2+)</name>
        <dbReference type="ChEBI" id="CHEBI:18420"/>
    </cofactor>
</comment>
<dbReference type="SUPFAM" id="SSF64153">
    <property type="entry name" value="YjeF N-terminal domain-like"/>
    <property type="match status" value="1"/>
</dbReference>